<evidence type="ECO:0000313" key="3">
    <source>
        <dbReference type="Proteomes" id="UP000202764"/>
    </source>
</evidence>
<organism evidence="2 3">
    <name type="scientific">Streptomyces phage SF3</name>
    <dbReference type="NCBI Taxonomy" id="1690818"/>
    <lineage>
        <taxon>Viruses</taxon>
        <taxon>Duplodnaviria</taxon>
        <taxon>Heunggongvirae</taxon>
        <taxon>Uroviricota</taxon>
        <taxon>Caudoviricetes</taxon>
        <taxon>Siftrevirus</taxon>
        <taxon>Siftrevirus SF3</taxon>
    </lineage>
</organism>
<dbReference type="Gene3D" id="3.40.50.300">
    <property type="entry name" value="P-loop containing nucleotide triphosphate hydrolases"/>
    <property type="match status" value="1"/>
</dbReference>
<accession>A0A0M4RQB1</accession>
<dbReference type="PANTHER" id="PTHR39184">
    <property type="match status" value="1"/>
</dbReference>
<dbReference type="InterPro" id="IPR027417">
    <property type="entry name" value="P-loop_NTPase"/>
</dbReference>
<gene>
    <name evidence="2" type="ORF">SF3_890</name>
</gene>
<dbReference type="GeneID" id="26639433"/>
<dbReference type="Pfam" id="PF04466">
    <property type="entry name" value="Terminase_3"/>
    <property type="match status" value="1"/>
</dbReference>
<dbReference type="RefSeq" id="YP_009213215.1">
    <property type="nucleotide sequence ID" value="NC_028952.1"/>
</dbReference>
<evidence type="ECO:0000259" key="1">
    <source>
        <dbReference type="Pfam" id="PF04466"/>
    </source>
</evidence>
<feature type="domain" description="Phage terminase large subunit N-terminal" evidence="1">
    <location>
        <begin position="5"/>
        <end position="176"/>
    </location>
</feature>
<name>A0A0M4RQB1_9CAUD</name>
<keyword evidence="3" id="KW-1185">Reference proteome</keyword>
<reference evidence="2 3" key="1">
    <citation type="submission" date="2015-06" db="EMBL/GenBank/DDBJ databases">
        <title>Complete genomic sequence analysis of two virulent actinophages of Streptomyces flavovirens.</title>
        <authorList>
            <person name="Sharaf A."/>
            <person name="Marie E."/>
            <person name="ElBaz R."/>
            <person name="Elmaghraby I."/>
            <person name="Mercati F."/>
        </authorList>
    </citation>
    <scope>NUCLEOTIDE SEQUENCE [LARGE SCALE GENOMIC DNA]</scope>
</reference>
<protein>
    <recommendedName>
        <fullName evidence="1">Phage terminase large subunit N-terminal domain-containing protein</fullName>
    </recommendedName>
</protein>
<dbReference type="EMBL" id="KT221034">
    <property type="protein sequence ID" value="ALF00219.1"/>
    <property type="molecule type" value="Genomic_DNA"/>
</dbReference>
<dbReference type="InterPro" id="IPR052380">
    <property type="entry name" value="Viral_DNA_packaging_terminase"/>
</dbReference>
<dbReference type="Gene3D" id="3.30.420.240">
    <property type="match status" value="1"/>
</dbReference>
<dbReference type="PANTHER" id="PTHR39184:SF1">
    <property type="entry name" value="PBSX PHAGE TERMINASE LARGE SUBUNIT"/>
    <property type="match status" value="1"/>
</dbReference>
<dbReference type="KEGG" id="vg:26639433"/>
<evidence type="ECO:0000313" key="2">
    <source>
        <dbReference type="EMBL" id="ALF00219.1"/>
    </source>
</evidence>
<dbReference type="InterPro" id="IPR035412">
    <property type="entry name" value="Terminase_L_N"/>
</dbReference>
<dbReference type="OrthoDB" id="2120at10239"/>
<dbReference type="InterPro" id="IPR006437">
    <property type="entry name" value="Phage_terminase_lsu"/>
</dbReference>
<dbReference type="NCBIfam" id="TIGR01547">
    <property type="entry name" value="phage_term_2"/>
    <property type="match status" value="1"/>
</dbReference>
<dbReference type="Proteomes" id="UP000202764">
    <property type="component" value="Segment"/>
</dbReference>
<proteinExistence type="predicted"/>
<sequence>MQASRTHVGCFREIQKSIADSIKQTIETIIEDLGLRDQFYITDKEISHMATGSKMVFAGLYRNVTSVKGMDWIDIAFCEEAENISEASWNVLVPTLRKDGAELMVCYNPKNVLDATHMRYGPGVCKAYTDETRTKRYAITKQINYSDNPFFTETSRMQMEAMKEEDEELYEHIWLGQPNADSEQAIIKPSWISAAVDAHERLGFEPEGSRRVGQDVADEGKDTSALCFAHGPVVIDLDEWSKGDTDFTATKAYHYATDNRADMLVYDSIGVGAGVKAALNRLRAAEAETPYYRETFAIRGFNAGGGVVHPEHNYMDGKTNGDMFHNIKAQAWWALRDRFYKTYRAVNGLAEYDPGELISLSSDLPHLDKLKAELSRPRVDYGDTGKVKVESKKDMSKRGIPSPNLADALVMCFAPVAPEMLGVLV</sequence>